<protein>
    <submittedName>
        <fullName evidence="2">Molybdopterin binding domain-containing protein</fullName>
    </submittedName>
</protein>
<evidence type="ECO:0000259" key="1">
    <source>
        <dbReference type="SMART" id="SM00852"/>
    </source>
</evidence>
<dbReference type="SUPFAM" id="SSF143555">
    <property type="entry name" value="FwdE-like"/>
    <property type="match status" value="1"/>
</dbReference>
<comment type="caution">
    <text evidence="2">The sequence shown here is derived from an EMBL/GenBank/DDBJ whole genome shotgun (WGS) entry which is preliminary data.</text>
</comment>
<reference evidence="3" key="1">
    <citation type="submission" date="2012-11" db="EMBL/GenBank/DDBJ databases">
        <authorList>
            <person name="Lucero-Rivera Y.E."/>
            <person name="Tovar-Ramirez D."/>
        </authorList>
    </citation>
    <scope>NUCLEOTIDE SEQUENCE [LARGE SCALE GENOMIC DNA]</scope>
    <source>
        <strain evidence="3">Araruama</strain>
    </source>
</reference>
<feature type="domain" description="MoaB/Mog" evidence="1">
    <location>
        <begin position="401"/>
        <end position="533"/>
    </location>
</feature>
<dbReference type="InterPro" id="IPR053194">
    <property type="entry name" value="tRNA_methyltr_O"/>
</dbReference>
<dbReference type="Gene3D" id="3.30.60.80">
    <property type="match status" value="1"/>
</dbReference>
<name>A0A1V1NZP1_9BACT</name>
<dbReference type="Gene3D" id="3.40.980.10">
    <property type="entry name" value="MoaB/Mog-like domain"/>
    <property type="match status" value="1"/>
</dbReference>
<dbReference type="InterPro" id="IPR001453">
    <property type="entry name" value="MoaB/Mog_dom"/>
</dbReference>
<organism evidence="2 3">
    <name type="scientific">Candidatus Magnetoglobus multicellularis str. Araruama</name>
    <dbReference type="NCBI Taxonomy" id="890399"/>
    <lineage>
        <taxon>Bacteria</taxon>
        <taxon>Pseudomonadati</taxon>
        <taxon>Thermodesulfobacteriota</taxon>
        <taxon>Desulfobacteria</taxon>
        <taxon>Desulfobacterales</taxon>
        <taxon>Desulfobacteraceae</taxon>
        <taxon>Candidatus Magnetoglobus</taxon>
    </lineage>
</organism>
<evidence type="ECO:0000313" key="2">
    <source>
        <dbReference type="EMBL" id="ETR68040.1"/>
    </source>
</evidence>
<dbReference type="Pfam" id="PF00994">
    <property type="entry name" value="MoCF_biosynth"/>
    <property type="match status" value="1"/>
</dbReference>
<dbReference type="Proteomes" id="UP000189670">
    <property type="component" value="Unassembled WGS sequence"/>
</dbReference>
<accession>A0A1V1NZP1</accession>
<dbReference type="SUPFAM" id="SSF53218">
    <property type="entry name" value="Molybdenum cofactor biosynthesis proteins"/>
    <property type="match status" value="1"/>
</dbReference>
<dbReference type="InterPro" id="IPR003814">
    <property type="entry name" value="FmdEsu_dom"/>
</dbReference>
<dbReference type="CDD" id="cd03522">
    <property type="entry name" value="MoeA_like"/>
    <property type="match status" value="1"/>
</dbReference>
<dbReference type="AlphaFoldDB" id="A0A1V1NZP1"/>
<sequence length="567" mass="62827">MTIHSHAKSEEVFDQKRGSFLAHTLPNYSFEEYLNLIKTFHGHVAPGLVMGGQMVDLALKHLPTDILFDAYCETYNCLPDAIQLLTPCTIGNGWLRVFDFGRFAISLFDKYQGNGVRVCVNSKKIQNWDEIKCWFFKLKPKKEQNSAQLLEEIRIVGTDIYDVSQIKIHPEHLVKRSLGEIGLCSVCNEPYPVKHGRICRSCQGDSPYLAPEQPVKDLYNFSQKLKKIPVNLSEGMTAIHDMTQIIPGKSKGPVIKRGQVITVGDVCRLQQMGRQYIYEDPTSEELKNNVHENEVARAFAKAMAGEGVKYNDTPHEGKIDFIAQRDGLLIIDKFTLETFNLVPGVMCATRKGYSIVQKNRSLGGTRAIPLYLPKTEFNKALNILEGKPILKVLPLKKANIGILVTGTEVFQGLIKDQFIPIITAKTAKLGCTVSQSIIVPDDRQLIKESIHKLIQSGADIVITTAGLSVDPDDVTRLGLQDAGAINMMYGMPVLPGAMTLLANIGTVKVIGVPACALYFPTTSFDLLLPRLLADISITRKDLASLGHGAFCWGCKKCTFPKCNFGKD</sequence>
<dbReference type="SMART" id="SM00852">
    <property type="entry name" value="MoCF_biosynth"/>
    <property type="match status" value="1"/>
</dbReference>
<dbReference type="Pfam" id="PF23475">
    <property type="entry name" value="zf-Tbcl_FmdE"/>
    <property type="match status" value="1"/>
</dbReference>
<dbReference type="Pfam" id="PF02663">
    <property type="entry name" value="FmdE"/>
    <property type="match status" value="1"/>
</dbReference>
<dbReference type="Gene3D" id="3.30.1330.130">
    <property type="match status" value="1"/>
</dbReference>
<dbReference type="InterPro" id="IPR036425">
    <property type="entry name" value="MoaB/Mog-like_dom_sf"/>
</dbReference>
<gene>
    <name evidence="2" type="ORF">OMM_04801</name>
</gene>
<dbReference type="InterPro" id="IPR057035">
    <property type="entry name" value="Znf-Tbcl_FmdE"/>
</dbReference>
<dbReference type="UniPathway" id="UPA00344"/>
<dbReference type="EMBL" id="ATBP01001106">
    <property type="protein sequence ID" value="ETR68040.1"/>
    <property type="molecule type" value="Genomic_DNA"/>
</dbReference>
<proteinExistence type="predicted"/>
<dbReference type="PANTHER" id="PTHR39418:SF1">
    <property type="entry name" value="DEHYDROGENASE"/>
    <property type="match status" value="1"/>
</dbReference>
<evidence type="ECO:0000313" key="3">
    <source>
        <dbReference type="Proteomes" id="UP000189670"/>
    </source>
</evidence>
<dbReference type="PANTHER" id="PTHR39418">
    <property type="entry name" value="DEHYDROGENASE-RELATED"/>
    <property type="match status" value="1"/>
</dbReference>